<name>A0ABC8JC39_ERUVS</name>
<evidence type="ECO:0000313" key="1">
    <source>
        <dbReference type="EMBL" id="CAH8321379.1"/>
    </source>
</evidence>
<protein>
    <submittedName>
        <fullName evidence="1">Uncharacterized protein</fullName>
    </submittedName>
</protein>
<feature type="non-terminal residue" evidence="1">
    <location>
        <position position="1"/>
    </location>
</feature>
<keyword evidence="2" id="KW-1185">Reference proteome</keyword>
<comment type="caution">
    <text evidence="1">The sequence shown here is derived from an EMBL/GenBank/DDBJ whole genome shotgun (WGS) entry which is preliminary data.</text>
</comment>
<sequence>ALMHLPLSLLSTTIGGQKKHDGNALLVMDLIICFIMVFKHIIQNFNDVVSYVHGLPRLMEFGLQEVFWNHQGGFSLGRLA</sequence>
<dbReference type="Proteomes" id="UP001642260">
    <property type="component" value="Unassembled WGS sequence"/>
</dbReference>
<feature type="non-terminal residue" evidence="1">
    <location>
        <position position="80"/>
    </location>
</feature>
<proteinExistence type="predicted"/>
<accession>A0ABC8JC39</accession>
<gene>
    <name evidence="1" type="ORF">ERUC_LOCUS9337</name>
</gene>
<reference evidence="1 2" key="1">
    <citation type="submission" date="2022-03" db="EMBL/GenBank/DDBJ databases">
        <authorList>
            <person name="Macdonald S."/>
            <person name="Ahmed S."/>
            <person name="Newling K."/>
        </authorList>
    </citation>
    <scope>NUCLEOTIDE SEQUENCE [LARGE SCALE GENOMIC DNA]</scope>
</reference>
<evidence type="ECO:0000313" key="2">
    <source>
        <dbReference type="Proteomes" id="UP001642260"/>
    </source>
</evidence>
<dbReference type="AlphaFoldDB" id="A0ABC8JC39"/>
<organism evidence="1 2">
    <name type="scientific">Eruca vesicaria subsp. sativa</name>
    <name type="common">Garden rocket</name>
    <name type="synonym">Eruca sativa</name>
    <dbReference type="NCBI Taxonomy" id="29727"/>
    <lineage>
        <taxon>Eukaryota</taxon>
        <taxon>Viridiplantae</taxon>
        <taxon>Streptophyta</taxon>
        <taxon>Embryophyta</taxon>
        <taxon>Tracheophyta</taxon>
        <taxon>Spermatophyta</taxon>
        <taxon>Magnoliopsida</taxon>
        <taxon>eudicotyledons</taxon>
        <taxon>Gunneridae</taxon>
        <taxon>Pentapetalae</taxon>
        <taxon>rosids</taxon>
        <taxon>malvids</taxon>
        <taxon>Brassicales</taxon>
        <taxon>Brassicaceae</taxon>
        <taxon>Brassiceae</taxon>
        <taxon>Eruca</taxon>
    </lineage>
</organism>
<dbReference type="EMBL" id="CAKOAT010096043">
    <property type="protein sequence ID" value="CAH8321379.1"/>
    <property type="molecule type" value="Genomic_DNA"/>
</dbReference>